<gene>
    <name evidence="2" type="ORF">ECRASSUSDP1_LOCUS8540</name>
</gene>
<dbReference type="Proteomes" id="UP001295684">
    <property type="component" value="Unassembled WGS sequence"/>
</dbReference>
<keyword evidence="3" id="KW-1185">Reference proteome</keyword>
<comment type="caution">
    <text evidence="2">The sequence shown here is derived from an EMBL/GenBank/DDBJ whole genome shotgun (WGS) entry which is preliminary data.</text>
</comment>
<protein>
    <submittedName>
        <fullName evidence="2">Uncharacterized protein</fullName>
    </submittedName>
</protein>
<feature type="region of interest" description="Disordered" evidence="1">
    <location>
        <begin position="28"/>
        <end position="91"/>
    </location>
</feature>
<proteinExistence type="predicted"/>
<dbReference type="AlphaFoldDB" id="A0AAD1UL91"/>
<evidence type="ECO:0000256" key="1">
    <source>
        <dbReference type="SAM" id="MobiDB-lite"/>
    </source>
</evidence>
<organism evidence="2 3">
    <name type="scientific">Euplotes crassus</name>
    <dbReference type="NCBI Taxonomy" id="5936"/>
    <lineage>
        <taxon>Eukaryota</taxon>
        <taxon>Sar</taxon>
        <taxon>Alveolata</taxon>
        <taxon>Ciliophora</taxon>
        <taxon>Intramacronucleata</taxon>
        <taxon>Spirotrichea</taxon>
        <taxon>Hypotrichia</taxon>
        <taxon>Euplotida</taxon>
        <taxon>Euplotidae</taxon>
        <taxon>Moneuplotes</taxon>
    </lineage>
</organism>
<evidence type="ECO:0000313" key="3">
    <source>
        <dbReference type="Proteomes" id="UP001295684"/>
    </source>
</evidence>
<accession>A0AAD1UL91</accession>
<name>A0AAD1UL91_EUPCR</name>
<reference evidence="2" key="1">
    <citation type="submission" date="2023-07" db="EMBL/GenBank/DDBJ databases">
        <authorList>
            <consortium name="AG Swart"/>
            <person name="Singh M."/>
            <person name="Singh A."/>
            <person name="Seah K."/>
            <person name="Emmerich C."/>
        </authorList>
    </citation>
    <scope>NUCLEOTIDE SEQUENCE</scope>
    <source>
        <strain evidence="2">DP1</strain>
    </source>
</reference>
<dbReference type="EMBL" id="CAMPGE010008359">
    <property type="protein sequence ID" value="CAI2367260.1"/>
    <property type="molecule type" value="Genomic_DNA"/>
</dbReference>
<sequence length="91" mass="10946">MKINAQIVIAYHWRKRRRMFQKRLEEMAKQARRKNSNKKKIKKPRQSVKWNMRGPSHTIKLKKQSSNIKSKALKKRKSLNSNTDLDTVKED</sequence>
<evidence type="ECO:0000313" key="2">
    <source>
        <dbReference type="EMBL" id="CAI2367260.1"/>
    </source>
</evidence>
<feature type="compositionally biased region" description="Basic residues" evidence="1">
    <location>
        <begin position="30"/>
        <end position="46"/>
    </location>
</feature>